<reference evidence="1 2" key="1">
    <citation type="submission" date="2018-12" db="EMBL/GenBank/DDBJ databases">
        <title>Draft genome sequences of Mycolicibacterium peregrinum isolated from a pig with lymphadenitis and from soil on the same Japanese pig farm.</title>
        <authorList>
            <person name="Komatsu T."/>
            <person name="Ohya K."/>
            <person name="Sawai K."/>
            <person name="Odoi J.O."/>
            <person name="Otsu K."/>
            <person name="Ota A."/>
            <person name="Ito T."/>
            <person name="Kawai M."/>
            <person name="Maruyama F."/>
        </authorList>
    </citation>
    <scope>NUCLEOTIDE SEQUENCE [LARGE SCALE GENOMIC DNA]</scope>
    <source>
        <strain evidence="1 2">138</strain>
    </source>
</reference>
<evidence type="ECO:0000313" key="1">
    <source>
        <dbReference type="EMBL" id="TGB37922.1"/>
    </source>
</evidence>
<proteinExistence type="predicted"/>
<dbReference type="EMBL" id="RWKA01000018">
    <property type="protein sequence ID" value="TGB37922.1"/>
    <property type="molecule type" value="Genomic_DNA"/>
</dbReference>
<dbReference type="RefSeq" id="WP_135361643.1">
    <property type="nucleotide sequence ID" value="NZ_RWJZ01000016.1"/>
</dbReference>
<evidence type="ECO:0000313" key="2">
    <source>
        <dbReference type="Proteomes" id="UP000297792"/>
    </source>
</evidence>
<organism evidence="1 2">
    <name type="scientific">Mycolicibacterium peregrinum</name>
    <name type="common">Mycobacterium peregrinum</name>
    <dbReference type="NCBI Taxonomy" id="43304"/>
    <lineage>
        <taxon>Bacteria</taxon>
        <taxon>Bacillati</taxon>
        <taxon>Actinomycetota</taxon>
        <taxon>Actinomycetes</taxon>
        <taxon>Mycobacteriales</taxon>
        <taxon>Mycobacteriaceae</taxon>
        <taxon>Mycolicibacterium</taxon>
    </lineage>
</organism>
<name>A0A4Z0HMG3_MYCPR</name>
<protein>
    <submittedName>
        <fullName evidence="1">Uncharacterized protein</fullName>
    </submittedName>
</protein>
<comment type="caution">
    <text evidence="1">The sequence shown here is derived from an EMBL/GenBank/DDBJ whole genome shotgun (WGS) entry which is preliminary data.</text>
</comment>
<gene>
    <name evidence="1" type="ORF">EJD98_25585</name>
</gene>
<accession>A0A4Z0HMG3</accession>
<dbReference type="Proteomes" id="UP000297792">
    <property type="component" value="Unassembled WGS sequence"/>
</dbReference>
<sequence length="68" mass="7503">MPDEQFLAALSAIQIPPGMTNGQKLKDELIRREKTSTSTTDGDALVLIQLLAASQLEILHMLATQRLR</sequence>
<dbReference type="AlphaFoldDB" id="A0A4Z0HMG3"/>
<keyword evidence="2" id="KW-1185">Reference proteome</keyword>